<name>L0IJW3_THETR</name>
<protein>
    <recommendedName>
        <fullName evidence="3">Glycosyl/glycerophosphate transferase, teichoic acid biosynthesis</fullName>
    </recommendedName>
</protein>
<proteinExistence type="predicted"/>
<evidence type="ECO:0000313" key="1">
    <source>
        <dbReference type="EMBL" id="AGB18531.1"/>
    </source>
</evidence>
<dbReference type="InterPro" id="IPR010866">
    <property type="entry name" value="A-2_8-polyST"/>
</dbReference>
<dbReference type="KEGG" id="tto:Thethe_00858"/>
<reference evidence="1 2" key="1">
    <citation type="submission" date="2012-03" db="EMBL/GenBank/DDBJ databases">
        <title>Complete sequence of chromosome of Thermoanaerobacterium thermosaccharolyticum M0795.</title>
        <authorList>
            <consortium name="US DOE Joint Genome Institute"/>
            <person name="Lucas S."/>
            <person name="Han J."/>
            <person name="Lapidus A."/>
            <person name="Cheng J.-F."/>
            <person name="Goodwin L."/>
            <person name="Pitluck S."/>
            <person name="Peters L."/>
            <person name="Teshima H."/>
            <person name="Detter J.C."/>
            <person name="Han C."/>
            <person name="Tapia R."/>
            <person name="Land M."/>
            <person name="Hauser L."/>
            <person name="Kyrpides N."/>
            <person name="Ivanova N."/>
            <person name="Pagani I."/>
            <person name="Feinberg L."/>
            <person name="Folden J."/>
            <person name="Hogsett D."/>
            <person name="Shaw J."/>
            <person name="Woyke T."/>
        </authorList>
    </citation>
    <scope>NUCLEOTIDE SEQUENCE [LARGE SCALE GENOMIC DNA]</scope>
    <source>
        <strain evidence="1 2">M0795</strain>
    </source>
</reference>
<dbReference type="RefSeq" id="WP_015311222.1">
    <property type="nucleotide sequence ID" value="NC_019970.1"/>
</dbReference>
<sequence>MNVIFLCFTPYHIKVSNWLSKTKFREYRRYIILSSFTCIEEDKLRCFLEQNLYNNIDYYHLNYKMSEVLKKPLLYIQKYRSDLSNFFKKVDKIDPVYIIYFSDNPIPYQILFNKLKTNEKKLVLVEEGTALYLNKYKSSLKEKLSFYIRKKIFKDKTARLFQYGKGNFEDIIMLREPELIDNRVQKIKITPEEYRQIFSTNKKDINKFINQGALFCPAYTTYNINIRNKVYNDIFRHYFNAKKDLCIKLHPAEKNTNYVKDLAAKYGPYVKFIDDFSITSEDIIIRSEINEIVSDTSSVLINAFYLKDNIRLISYINLLKDKYNINLNFNYSIYDKLYLDGKIENLNL</sequence>
<dbReference type="PATRIC" id="fig|698948.3.peg.849"/>
<dbReference type="Proteomes" id="UP000010845">
    <property type="component" value="Chromosome"/>
</dbReference>
<accession>L0IJW3</accession>
<dbReference type="Pfam" id="PF07388">
    <property type="entry name" value="A-2_8-polyST"/>
    <property type="match status" value="1"/>
</dbReference>
<dbReference type="AlphaFoldDB" id="L0IJW3"/>
<dbReference type="HOGENOM" id="CLU_796773_0_0_9"/>
<dbReference type="EMBL" id="CP003066">
    <property type="protein sequence ID" value="AGB18531.1"/>
    <property type="molecule type" value="Genomic_DNA"/>
</dbReference>
<gene>
    <name evidence="1" type="ORF">Thethe_00858</name>
</gene>
<evidence type="ECO:0008006" key="3">
    <source>
        <dbReference type="Google" id="ProtNLM"/>
    </source>
</evidence>
<organism evidence="1 2">
    <name type="scientific">Thermoanaerobacterium thermosaccharolyticum M0795</name>
    <dbReference type="NCBI Taxonomy" id="698948"/>
    <lineage>
        <taxon>Bacteria</taxon>
        <taxon>Bacillati</taxon>
        <taxon>Bacillota</taxon>
        <taxon>Clostridia</taxon>
        <taxon>Thermoanaerobacterales</taxon>
        <taxon>Thermoanaerobacteraceae</taxon>
        <taxon>Thermoanaerobacterium</taxon>
    </lineage>
</organism>
<evidence type="ECO:0000313" key="2">
    <source>
        <dbReference type="Proteomes" id="UP000010845"/>
    </source>
</evidence>